<dbReference type="Proteomes" id="UP000008460">
    <property type="component" value="Chromosome"/>
</dbReference>
<dbReference type="InterPro" id="IPR050099">
    <property type="entry name" value="SIS_GmhA/DiaA_subfam"/>
</dbReference>
<feature type="domain" description="SIS" evidence="1">
    <location>
        <begin position="35"/>
        <end position="186"/>
    </location>
</feature>
<dbReference type="eggNOG" id="COG0279">
    <property type="taxonomic scope" value="Bacteria"/>
</dbReference>
<protein>
    <submittedName>
        <fullName evidence="2">Sugar isomerase (SIS)</fullName>
    </submittedName>
</protein>
<evidence type="ECO:0000313" key="2">
    <source>
        <dbReference type="EMBL" id="AEE46721.1"/>
    </source>
</evidence>
<dbReference type="Gene3D" id="3.40.50.10490">
    <property type="entry name" value="Glucose-6-phosphate isomerase like protein, domain 1"/>
    <property type="match status" value="1"/>
</dbReference>
<evidence type="ECO:0000313" key="3">
    <source>
        <dbReference type="Proteomes" id="UP000008460"/>
    </source>
</evidence>
<dbReference type="PANTHER" id="PTHR30390:SF6">
    <property type="entry name" value="DNAA INITIATOR-ASSOCIATING PROTEIN DIAA"/>
    <property type="match status" value="1"/>
</dbReference>
<organism evidence="2 3">
    <name type="scientific">Cellulomonas fimi (strain ATCC 484 / DSM 20113 / JCM 1341 / CCUG 24087 / LMG 16345 / NBRC 15513 / NCIMB 8980 / NCTC 7547 / NRS-133)</name>
    <dbReference type="NCBI Taxonomy" id="590998"/>
    <lineage>
        <taxon>Bacteria</taxon>
        <taxon>Bacillati</taxon>
        <taxon>Actinomycetota</taxon>
        <taxon>Actinomycetes</taxon>
        <taxon>Micrococcales</taxon>
        <taxon>Cellulomonadaceae</taxon>
        <taxon>Cellulomonas</taxon>
    </lineage>
</organism>
<dbReference type="CDD" id="cd05006">
    <property type="entry name" value="SIS_GmhA"/>
    <property type="match status" value="1"/>
</dbReference>
<dbReference type="AlphaFoldDB" id="F4H5Z1"/>
<proteinExistence type="predicted"/>
<dbReference type="GO" id="GO:0016853">
    <property type="term" value="F:isomerase activity"/>
    <property type="evidence" value="ECO:0007669"/>
    <property type="project" value="UniProtKB-KW"/>
</dbReference>
<name>F4H5Z1_CELFA</name>
<dbReference type="GO" id="GO:1901135">
    <property type="term" value="P:carbohydrate derivative metabolic process"/>
    <property type="evidence" value="ECO:0007669"/>
    <property type="project" value="InterPro"/>
</dbReference>
<dbReference type="KEGG" id="cfi:Celf_2596"/>
<gene>
    <name evidence="2" type="ordered locus">Celf_2596</name>
</gene>
<dbReference type="SUPFAM" id="SSF53697">
    <property type="entry name" value="SIS domain"/>
    <property type="match status" value="1"/>
</dbReference>
<dbReference type="PROSITE" id="PS51464">
    <property type="entry name" value="SIS"/>
    <property type="match status" value="1"/>
</dbReference>
<dbReference type="GO" id="GO:0097367">
    <property type="term" value="F:carbohydrate derivative binding"/>
    <property type="evidence" value="ECO:0007669"/>
    <property type="project" value="InterPro"/>
</dbReference>
<dbReference type="RefSeq" id="WP_013771747.1">
    <property type="nucleotide sequence ID" value="NC_015514.1"/>
</dbReference>
<dbReference type="InterPro" id="IPR001347">
    <property type="entry name" value="SIS_dom"/>
</dbReference>
<dbReference type="Pfam" id="PF13580">
    <property type="entry name" value="SIS_2"/>
    <property type="match status" value="1"/>
</dbReference>
<dbReference type="HOGENOM" id="CLU_080999_0_1_11"/>
<dbReference type="EMBL" id="CP002666">
    <property type="protein sequence ID" value="AEE46721.1"/>
    <property type="molecule type" value="Genomic_DNA"/>
</dbReference>
<keyword evidence="2" id="KW-0413">Isomerase</keyword>
<sequence>MSARDWIGDHRRELTLGLSALQDEARTVERWGRVLAVRLAAGSRLLAAGNGGSAAEAQHLTGELVGRFLADRRPLSAIALCADSASYTAIVNDYGADEVFARQVDAHGRPGDVLVLLSTSGRSPNVVRAAERGRAAGLLVWGLTGPAPNPLAALCHASLCVPAPSTAAIQAVHLVAVHALCAALDAHLPAAVDAGVRLDAGPATPGHVTGTRDEPDRVAAARGARLVAGPAGVPAGRASGVPA</sequence>
<dbReference type="InterPro" id="IPR035461">
    <property type="entry name" value="GmhA/DiaA"/>
</dbReference>
<dbReference type="InterPro" id="IPR046348">
    <property type="entry name" value="SIS_dom_sf"/>
</dbReference>
<keyword evidence="3" id="KW-1185">Reference proteome</keyword>
<dbReference type="PANTHER" id="PTHR30390">
    <property type="entry name" value="SEDOHEPTULOSE 7-PHOSPHATE ISOMERASE / DNAA INITIATOR-ASSOCIATING FACTOR FOR REPLICATION INITIATION"/>
    <property type="match status" value="1"/>
</dbReference>
<reference evidence="2 3" key="1">
    <citation type="submission" date="2011-04" db="EMBL/GenBank/DDBJ databases">
        <title>Complete sequence of Cellulomonas fimi ATCC 484.</title>
        <authorList>
            <consortium name="US DOE Joint Genome Institute"/>
            <person name="Lucas S."/>
            <person name="Han J."/>
            <person name="Lapidus A."/>
            <person name="Cheng J.-F."/>
            <person name="Goodwin L."/>
            <person name="Pitluck S."/>
            <person name="Peters L."/>
            <person name="Chertkov O."/>
            <person name="Detter J.C."/>
            <person name="Han C."/>
            <person name="Tapia R."/>
            <person name="Land M."/>
            <person name="Hauser L."/>
            <person name="Kyrpides N."/>
            <person name="Ivanova N."/>
            <person name="Ovchinnikova G."/>
            <person name="Pagani I."/>
            <person name="Mead D."/>
            <person name="Brumm P."/>
            <person name="Woyke T."/>
        </authorList>
    </citation>
    <scope>NUCLEOTIDE SEQUENCE [LARGE SCALE GENOMIC DNA]</scope>
    <source>
        <strain evidence="3">ATCC 484 / DSM 20113 / JCM 1341 / NBRC 15513 / NCIMB 8980 / NCTC 7547</strain>
    </source>
</reference>
<accession>F4H5Z1</accession>
<dbReference type="STRING" id="590998.Celf_2596"/>
<evidence type="ECO:0000259" key="1">
    <source>
        <dbReference type="PROSITE" id="PS51464"/>
    </source>
</evidence>